<dbReference type="EMBL" id="REFR01000013">
    <property type="protein sequence ID" value="RMB04398.1"/>
    <property type="molecule type" value="Genomic_DNA"/>
</dbReference>
<reference evidence="3 4" key="1">
    <citation type="submission" date="2018-10" db="EMBL/GenBank/DDBJ databases">
        <title>Genomic Encyclopedia of Archaeal and Bacterial Type Strains, Phase II (KMG-II): from individual species to whole genera.</title>
        <authorList>
            <person name="Goeker M."/>
        </authorList>
    </citation>
    <scope>NUCLEOTIDE SEQUENCE [LARGE SCALE GENOMIC DNA]</scope>
    <source>
        <strain evidence="3 4">DSM 25217</strain>
    </source>
</reference>
<proteinExistence type="predicted"/>
<feature type="domain" description="Lipid/polyisoprenoid-binding YceI-like" evidence="2">
    <location>
        <begin position="38"/>
        <end position="208"/>
    </location>
</feature>
<evidence type="ECO:0000259" key="2">
    <source>
        <dbReference type="SMART" id="SM00867"/>
    </source>
</evidence>
<organism evidence="3 4">
    <name type="scientific">Eilatimonas milleporae</name>
    <dbReference type="NCBI Taxonomy" id="911205"/>
    <lineage>
        <taxon>Bacteria</taxon>
        <taxon>Pseudomonadati</taxon>
        <taxon>Pseudomonadota</taxon>
        <taxon>Alphaproteobacteria</taxon>
        <taxon>Kordiimonadales</taxon>
        <taxon>Kordiimonadaceae</taxon>
        <taxon>Eilatimonas</taxon>
    </lineage>
</organism>
<dbReference type="AlphaFoldDB" id="A0A3M0C3T7"/>
<evidence type="ECO:0000313" key="4">
    <source>
        <dbReference type="Proteomes" id="UP000271227"/>
    </source>
</evidence>
<keyword evidence="4" id="KW-1185">Reference proteome</keyword>
<dbReference type="SUPFAM" id="SSF101874">
    <property type="entry name" value="YceI-like"/>
    <property type="match status" value="1"/>
</dbReference>
<name>A0A3M0C3T7_9PROT</name>
<accession>A0A3M0C3T7</accession>
<dbReference type="PANTHER" id="PTHR34406:SF1">
    <property type="entry name" value="PROTEIN YCEI"/>
    <property type="match status" value="1"/>
</dbReference>
<protein>
    <submittedName>
        <fullName evidence="3">Polyisoprenoid-binding protein YceI</fullName>
    </submittedName>
</protein>
<dbReference type="OrthoDB" id="9811006at2"/>
<dbReference type="InterPro" id="IPR036761">
    <property type="entry name" value="TTHA0802/YceI-like_sf"/>
</dbReference>
<dbReference type="InterPro" id="IPR007372">
    <property type="entry name" value="Lipid/polyisoprenoid-bd_YceI"/>
</dbReference>
<gene>
    <name evidence="3" type="ORF">BXY39_2659</name>
</gene>
<evidence type="ECO:0000256" key="1">
    <source>
        <dbReference type="SAM" id="SignalP"/>
    </source>
</evidence>
<dbReference type="Gene3D" id="2.40.128.110">
    <property type="entry name" value="Lipid/polyisoprenoid-binding, YceI-like"/>
    <property type="match status" value="1"/>
</dbReference>
<feature type="signal peptide" evidence="1">
    <location>
        <begin position="1"/>
        <end position="30"/>
    </location>
</feature>
<dbReference type="Proteomes" id="UP000271227">
    <property type="component" value="Unassembled WGS sequence"/>
</dbReference>
<dbReference type="SMART" id="SM00867">
    <property type="entry name" value="YceI"/>
    <property type="match status" value="1"/>
</dbReference>
<dbReference type="PANTHER" id="PTHR34406">
    <property type="entry name" value="PROTEIN YCEI"/>
    <property type="match status" value="1"/>
</dbReference>
<sequence>MKPTHRKTLSSLAVAGTLLAAVTAAVPVSAAPDVPSGVYGLDPTHASVTWKVNHLGLSNYTARFTRLDASIDYNAAAPADSRVSVTIDPASLETDYPFADQTDFDAELRGPQFFNTAEYGAITFTSTRLQLTGETTGKLHGDLTLLGQTRPVVLDVTLNGSMAEHPYAKKAALGFSARAVVKRSDFGMTHLVPYIGDDVTVLIEAEFIAR</sequence>
<dbReference type="InParanoid" id="A0A3M0C3T7"/>
<evidence type="ECO:0000313" key="3">
    <source>
        <dbReference type="EMBL" id="RMB04398.1"/>
    </source>
</evidence>
<dbReference type="FunCoup" id="A0A3M0C3T7">
    <property type="interactions" value="105"/>
</dbReference>
<keyword evidence="1" id="KW-0732">Signal</keyword>
<dbReference type="Pfam" id="PF04264">
    <property type="entry name" value="YceI"/>
    <property type="match status" value="1"/>
</dbReference>
<dbReference type="RefSeq" id="WP_121939345.1">
    <property type="nucleotide sequence ID" value="NZ_REFR01000013.1"/>
</dbReference>
<comment type="caution">
    <text evidence="3">The sequence shown here is derived from an EMBL/GenBank/DDBJ whole genome shotgun (WGS) entry which is preliminary data.</text>
</comment>
<feature type="chain" id="PRO_5017961027" evidence="1">
    <location>
        <begin position="31"/>
        <end position="210"/>
    </location>
</feature>